<feature type="domain" description="UspA" evidence="2">
    <location>
        <begin position="1"/>
        <end position="142"/>
    </location>
</feature>
<evidence type="ECO:0000259" key="2">
    <source>
        <dbReference type="Pfam" id="PF00582"/>
    </source>
</evidence>
<keyword evidence="4" id="KW-1185">Reference proteome</keyword>
<protein>
    <submittedName>
        <fullName evidence="3">Universal stress protein</fullName>
    </submittedName>
</protein>
<sequence length="143" mass="15724">MYKKILLPLNMNETALIKKALAAAISEAKAHNATLHLFSSIPGFNMPMVSSYFPKDVMLKALTELKQKLKDYAQANIPEDINVTFGVGEGSAHKQILKEIEKESIDLVVISSHSGRKVGQFFLGSVASKIVEHAKTNVMVIKE</sequence>
<proteinExistence type="inferred from homology"/>
<name>A0A4P9VST8_9GAMM</name>
<dbReference type="PANTHER" id="PTHR46268:SF6">
    <property type="entry name" value="UNIVERSAL STRESS PROTEIN UP12"/>
    <property type="match status" value="1"/>
</dbReference>
<dbReference type="SUPFAM" id="SSF52402">
    <property type="entry name" value="Adenine nucleotide alpha hydrolases-like"/>
    <property type="match status" value="1"/>
</dbReference>
<dbReference type="Gene3D" id="3.40.50.620">
    <property type="entry name" value="HUPs"/>
    <property type="match status" value="1"/>
</dbReference>
<dbReference type="AlphaFoldDB" id="A0A4P9VST8"/>
<dbReference type="Pfam" id="PF00582">
    <property type="entry name" value="Usp"/>
    <property type="match status" value="1"/>
</dbReference>
<gene>
    <name evidence="3" type="ORF">B9G39_18630</name>
</gene>
<dbReference type="RefSeq" id="WP_094788284.1">
    <property type="nucleotide sequence ID" value="NZ_NDXW01000001.1"/>
</dbReference>
<evidence type="ECO:0000256" key="1">
    <source>
        <dbReference type="ARBA" id="ARBA00008791"/>
    </source>
</evidence>
<dbReference type="InterPro" id="IPR006015">
    <property type="entry name" value="Universal_stress_UspA"/>
</dbReference>
<organism evidence="3 4">
    <name type="scientific">Zooshikella ganghwensis</name>
    <dbReference type="NCBI Taxonomy" id="202772"/>
    <lineage>
        <taxon>Bacteria</taxon>
        <taxon>Pseudomonadati</taxon>
        <taxon>Pseudomonadota</taxon>
        <taxon>Gammaproteobacteria</taxon>
        <taxon>Oceanospirillales</taxon>
        <taxon>Zooshikellaceae</taxon>
        <taxon>Zooshikella</taxon>
    </lineage>
</organism>
<evidence type="ECO:0000313" key="3">
    <source>
        <dbReference type="EMBL" id="RDH45302.1"/>
    </source>
</evidence>
<comment type="similarity">
    <text evidence="1">Belongs to the universal stress protein A family.</text>
</comment>
<dbReference type="PRINTS" id="PR01438">
    <property type="entry name" value="UNVRSLSTRESS"/>
</dbReference>
<accession>A0A4P9VST8</accession>
<dbReference type="Proteomes" id="UP000257039">
    <property type="component" value="Unassembled WGS sequence"/>
</dbReference>
<dbReference type="InterPro" id="IPR006016">
    <property type="entry name" value="UspA"/>
</dbReference>
<dbReference type="InterPro" id="IPR014729">
    <property type="entry name" value="Rossmann-like_a/b/a_fold"/>
</dbReference>
<dbReference type="PANTHER" id="PTHR46268">
    <property type="entry name" value="STRESS RESPONSE PROTEIN NHAX"/>
    <property type="match status" value="1"/>
</dbReference>
<reference evidence="3 4" key="1">
    <citation type="submission" date="2017-04" db="EMBL/GenBank/DDBJ databases">
        <title>Draft genome sequence of Zooshikella ganghwensis VG4 isolated from Red Sea sediments.</title>
        <authorList>
            <person name="Rehman Z."/>
            <person name="Alam I."/>
            <person name="Kamau A."/>
            <person name="Bajic V."/>
            <person name="Leiknes T."/>
        </authorList>
    </citation>
    <scope>NUCLEOTIDE SEQUENCE [LARGE SCALE GENOMIC DNA]</scope>
    <source>
        <strain evidence="3 4">VG4</strain>
    </source>
</reference>
<comment type="caution">
    <text evidence="3">The sequence shown here is derived from an EMBL/GenBank/DDBJ whole genome shotgun (WGS) entry which is preliminary data.</text>
</comment>
<dbReference type="CDD" id="cd00293">
    <property type="entry name" value="USP-like"/>
    <property type="match status" value="1"/>
</dbReference>
<evidence type="ECO:0000313" key="4">
    <source>
        <dbReference type="Proteomes" id="UP000257039"/>
    </source>
</evidence>
<dbReference type="EMBL" id="NDXW01000001">
    <property type="protein sequence ID" value="RDH45302.1"/>
    <property type="molecule type" value="Genomic_DNA"/>
</dbReference>